<name>A0A7I7YBT2_9MYCO</name>
<evidence type="ECO:0000313" key="1">
    <source>
        <dbReference type="EMBL" id="BBZ38734.1"/>
    </source>
</evidence>
<dbReference type="Pfam" id="PF05119">
    <property type="entry name" value="Terminase_4"/>
    <property type="match status" value="1"/>
</dbReference>
<dbReference type="AlphaFoldDB" id="A0A7I7YBT2"/>
<gene>
    <name evidence="1" type="ORF">MCNS_17970</name>
</gene>
<reference evidence="1 2" key="1">
    <citation type="journal article" date="2019" name="Emerg. Microbes Infect.">
        <title>Comprehensive subspecies identification of 175 nontuberculous mycobacteria species based on 7547 genomic profiles.</title>
        <authorList>
            <person name="Matsumoto Y."/>
            <person name="Kinjo T."/>
            <person name="Motooka D."/>
            <person name="Nabeya D."/>
            <person name="Jung N."/>
            <person name="Uechi K."/>
            <person name="Horii T."/>
            <person name="Iida T."/>
            <person name="Fujita J."/>
            <person name="Nakamura S."/>
        </authorList>
    </citation>
    <scope>NUCLEOTIDE SEQUENCE [LARGE SCALE GENOMIC DNA]</scope>
    <source>
        <strain evidence="1 2">JCM 14738</strain>
    </source>
</reference>
<organism evidence="1 2">
    <name type="scientific">Mycobacterium conspicuum</name>
    <dbReference type="NCBI Taxonomy" id="44010"/>
    <lineage>
        <taxon>Bacteria</taxon>
        <taxon>Bacillati</taxon>
        <taxon>Actinomycetota</taxon>
        <taxon>Actinomycetes</taxon>
        <taxon>Mycobacteriales</taxon>
        <taxon>Mycobacteriaceae</taxon>
        <taxon>Mycobacterium</taxon>
    </lineage>
</organism>
<dbReference type="Proteomes" id="UP000467385">
    <property type="component" value="Chromosome"/>
</dbReference>
<sequence length="124" mass="13290">MAIKQEKPPRGLGAHGRRLWRSVAAELAEDGLILTAIERNWLGSACKLVDQAAAVEAELAGAPMYMTGSMGQQVSNPLLSELRQLHLAINQTLARIKTNVPDSPAIVPGVNQARAAISTRWRGA</sequence>
<evidence type="ECO:0000313" key="2">
    <source>
        <dbReference type="Proteomes" id="UP000467385"/>
    </source>
</evidence>
<dbReference type="InterPro" id="IPR006448">
    <property type="entry name" value="Phage_term_ssu_P27"/>
</dbReference>
<proteinExistence type="predicted"/>
<accession>A0A7I7YBT2</accession>
<dbReference type="EMBL" id="AP022613">
    <property type="protein sequence ID" value="BBZ38734.1"/>
    <property type="molecule type" value="Genomic_DNA"/>
</dbReference>
<protein>
    <submittedName>
        <fullName evidence="1">Uncharacterized protein</fullName>
    </submittedName>
</protein>
<keyword evidence="2" id="KW-1185">Reference proteome</keyword>